<proteinExistence type="predicted"/>
<organism evidence="2 3">
    <name type="scientific">Fasciola gigantica</name>
    <name type="common">Giant liver fluke</name>
    <dbReference type="NCBI Taxonomy" id="46835"/>
    <lineage>
        <taxon>Eukaryota</taxon>
        <taxon>Metazoa</taxon>
        <taxon>Spiralia</taxon>
        <taxon>Lophotrochozoa</taxon>
        <taxon>Platyhelminthes</taxon>
        <taxon>Trematoda</taxon>
        <taxon>Digenea</taxon>
        <taxon>Plagiorchiida</taxon>
        <taxon>Echinostomata</taxon>
        <taxon>Echinostomatoidea</taxon>
        <taxon>Fasciolidae</taxon>
        <taxon>Fasciola</taxon>
    </lineage>
</organism>
<evidence type="ECO:0000256" key="1">
    <source>
        <dbReference type="SAM" id="MobiDB-lite"/>
    </source>
</evidence>
<accession>A0A504YH63</accession>
<dbReference type="AlphaFoldDB" id="A0A504YH63"/>
<name>A0A504YH63_FASGI</name>
<comment type="caution">
    <text evidence="2">The sequence shown here is derived from an EMBL/GenBank/DDBJ whole genome shotgun (WGS) entry which is preliminary data.</text>
</comment>
<feature type="region of interest" description="Disordered" evidence="1">
    <location>
        <begin position="449"/>
        <end position="480"/>
    </location>
</feature>
<feature type="compositionally biased region" description="Polar residues" evidence="1">
    <location>
        <begin position="326"/>
        <end position="335"/>
    </location>
</feature>
<keyword evidence="3" id="KW-1185">Reference proteome</keyword>
<feature type="compositionally biased region" description="Pro residues" evidence="1">
    <location>
        <begin position="196"/>
        <end position="211"/>
    </location>
</feature>
<evidence type="ECO:0000313" key="2">
    <source>
        <dbReference type="EMBL" id="TPP60483.1"/>
    </source>
</evidence>
<protein>
    <submittedName>
        <fullName evidence="2">Uncharacterized protein</fullName>
    </submittedName>
</protein>
<evidence type="ECO:0000313" key="3">
    <source>
        <dbReference type="Proteomes" id="UP000316759"/>
    </source>
</evidence>
<feature type="compositionally biased region" description="Polar residues" evidence="1">
    <location>
        <begin position="87"/>
        <end position="100"/>
    </location>
</feature>
<dbReference type="Proteomes" id="UP000316759">
    <property type="component" value="Unassembled WGS sequence"/>
</dbReference>
<dbReference type="EMBL" id="SUNJ01009384">
    <property type="protein sequence ID" value="TPP60483.1"/>
    <property type="molecule type" value="Genomic_DNA"/>
</dbReference>
<gene>
    <name evidence="2" type="ORF">FGIG_09177</name>
</gene>
<reference evidence="2 3" key="1">
    <citation type="submission" date="2019-04" db="EMBL/GenBank/DDBJ databases">
        <title>Annotation for the trematode Fasciola gigantica.</title>
        <authorList>
            <person name="Choi Y.-J."/>
        </authorList>
    </citation>
    <scope>NUCLEOTIDE SEQUENCE [LARGE SCALE GENOMIC DNA]</scope>
    <source>
        <strain evidence="2">Uganda_cow_1</strain>
    </source>
</reference>
<feature type="region of interest" description="Disordered" evidence="1">
    <location>
        <begin position="1"/>
        <end position="100"/>
    </location>
</feature>
<feature type="region of interest" description="Disordered" evidence="1">
    <location>
        <begin position="303"/>
        <end position="340"/>
    </location>
</feature>
<feature type="compositionally biased region" description="Low complexity" evidence="1">
    <location>
        <begin position="10"/>
        <end position="24"/>
    </location>
</feature>
<feature type="compositionally biased region" description="Basic residues" evidence="1">
    <location>
        <begin position="36"/>
        <end position="63"/>
    </location>
</feature>
<feature type="compositionally biased region" description="Low complexity" evidence="1">
    <location>
        <begin position="64"/>
        <end position="86"/>
    </location>
</feature>
<feature type="region of interest" description="Disordered" evidence="1">
    <location>
        <begin position="187"/>
        <end position="218"/>
    </location>
</feature>
<dbReference type="STRING" id="46835.A0A504YH63"/>
<sequence length="577" mass="61994">MDFGPTVLLSTTSATPSAPETNASMAMGASKSTMTQHHHPHPHPNHHSHHHHHHHHHHPHHHQQPPTLTLPQQQQQQQQQQNHTSPSNKNSNHNCSQISSTDSSAVANHCNSNTNINTVGLISASGIPTWNLGALAVPEDSPHESDLPRSPANCSVTVRSGLGQQNSCSMCQQNCASLTVNSCTSSSSSSSMSSSPAPPLSHSPIPTPPFSTFPGSDHILPHDSTNLSLLNSDTASVLPRCHNSCSNQNAHPTALSNSCLSHVATSDQMSVKTITSNVDASTGMTDSNQARLEPSAEETVATVHHDPFPNPTRTKCSGSSSKLSSTARTNANSLCSPDDDGHGTPNVFTHHQLNTPYRTNTPLCVSVREVATEQNVANHHSVHIIPNFNEAKRRFSRIEETPVNANEDIKISGHVMMMMMVQRAGSVPNETTSPDNPYVTNVKETTLGMTTGDQIGPVTTKRGSIVNGAGEMGSDRRKSRQLDNVTELLSRRTLNGGSSLSLTADPRSRTCCFCWCCCCSCSCSGSRDGNLPRKQATSQSSMPGGRLDSLKLVDRLTYEEVKSWGDSFDLLMQSSGE</sequence>
<dbReference type="OrthoDB" id="10266999at2759"/>